<sequence>MGSRLAKQQKEEINKLVTKLSLSDEDRDYTVDTFRKFCRFNRKTMSRDDFKDFLAMMNMTSYNELLISAVFQVLDTNADGELSASEFIKYFILLIRFPVATKVQIVFDIIDRDSSGCIELAEIRRYYHDLATSRAYLVGARDSRQLTDRDIDKLFSQIDSDSNKKVDSKEFEQHARTSGPELLQLLDAYIED</sequence>
<keyword evidence="3" id="KW-0479">Metal-binding</keyword>
<dbReference type="PROSITE" id="PS50222">
    <property type="entry name" value="EF_HAND_2"/>
    <property type="match status" value="3"/>
</dbReference>
<dbReference type="OrthoDB" id="270584at2759"/>
<dbReference type="InterPro" id="IPR028846">
    <property type="entry name" value="Recoverin"/>
</dbReference>
<dbReference type="GO" id="GO:0005509">
    <property type="term" value="F:calcium ion binding"/>
    <property type="evidence" value="ECO:0007669"/>
    <property type="project" value="InterPro"/>
</dbReference>
<reference evidence="8 9" key="1">
    <citation type="submission" date="2017-06" db="EMBL/GenBank/DDBJ databases">
        <title>A platform for efficient transgenesis in Macrostomum lignano, a flatworm model organism for stem cell research.</title>
        <authorList>
            <person name="Berezikov E."/>
        </authorList>
    </citation>
    <scope>NUCLEOTIDE SEQUENCE [LARGE SCALE GENOMIC DNA]</scope>
    <source>
        <strain evidence="8">DV1</strain>
        <tissue evidence="8">Whole organism</tissue>
    </source>
</reference>
<keyword evidence="6" id="KW-0449">Lipoprotein</keyword>
<evidence type="ECO:0000256" key="1">
    <source>
        <dbReference type="ARBA" id="ARBA00006049"/>
    </source>
</evidence>
<evidence type="ECO:0000259" key="7">
    <source>
        <dbReference type="PROSITE" id="PS50222"/>
    </source>
</evidence>
<evidence type="ECO:0000256" key="3">
    <source>
        <dbReference type="ARBA" id="ARBA00022723"/>
    </source>
</evidence>
<evidence type="ECO:0000313" key="8">
    <source>
        <dbReference type="EMBL" id="PAA48350.1"/>
    </source>
</evidence>
<gene>
    <name evidence="8" type="ORF">BOX15_Mlig030927g2</name>
</gene>
<organism evidence="8 9">
    <name type="scientific">Macrostomum lignano</name>
    <dbReference type="NCBI Taxonomy" id="282301"/>
    <lineage>
        <taxon>Eukaryota</taxon>
        <taxon>Metazoa</taxon>
        <taxon>Spiralia</taxon>
        <taxon>Lophotrochozoa</taxon>
        <taxon>Platyhelminthes</taxon>
        <taxon>Rhabditophora</taxon>
        <taxon>Macrostomorpha</taxon>
        <taxon>Macrostomida</taxon>
        <taxon>Macrostomidae</taxon>
        <taxon>Macrostomum</taxon>
    </lineage>
</organism>
<dbReference type="Gene3D" id="1.10.238.10">
    <property type="entry name" value="EF-hand"/>
    <property type="match status" value="1"/>
</dbReference>
<dbReference type="AlphaFoldDB" id="A0A267DGA5"/>
<protein>
    <recommendedName>
        <fullName evidence="7">EF-hand domain-containing protein</fullName>
    </recommendedName>
</protein>
<evidence type="ECO:0000313" key="9">
    <source>
        <dbReference type="Proteomes" id="UP000215902"/>
    </source>
</evidence>
<keyword evidence="2" id="KW-0519">Myristate</keyword>
<proteinExistence type="inferred from homology"/>
<dbReference type="SMART" id="SM00054">
    <property type="entry name" value="EFh"/>
    <property type="match status" value="3"/>
</dbReference>
<comment type="similarity">
    <text evidence="1">Belongs to the recoverin family.</text>
</comment>
<dbReference type="PROSITE" id="PS00018">
    <property type="entry name" value="EF_HAND_1"/>
    <property type="match status" value="3"/>
</dbReference>
<evidence type="ECO:0000256" key="4">
    <source>
        <dbReference type="ARBA" id="ARBA00022737"/>
    </source>
</evidence>
<dbReference type="InterPro" id="IPR002048">
    <property type="entry name" value="EF_hand_dom"/>
</dbReference>
<evidence type="ECO:0000256" key="5">
    <source>
        <dbReference type="ARBA" id="ARBA00022837"/>
    </source>
</evidence>
<dbReference type="EMBL" id="NIVC01004170">
    <property type="protein sequence ID" value="PAA48350.1"/>
    <property type="molecule type" value="Genomic_DNA"/>
</dbReference>
<dbReference type="PANTHER" id="PTHR23055">
    <property type="entry name" value="CALCIUM BINDING PROTEINS"/>
    <property type="match status" value="1"/>
</dbReference>
<feature type="domain" description="EF-hand" evidence="7">
    <location>
        <begin position="98"/>
        <end position="133"/>
    </location>
</feature>
<evidence type="ECO:0000256" key="6">
    <source>
        <dbReference type="ARBA" id="ARBA00023288"/>
    </source>
</evidence>
<evidence type="ECO:0000256" key="2">
    <source>
        <dbReference type="ARBA" id="ARBA00022707"/>
    </source>
</evidence>
<dbReference type="Pfam" id="PF13833">
    <property type="entry name" value="EF-hand_8"/>
    <property type="match status" value="1"/>
</dbReference>
<dbReference type="Proteomes" id="UP000215902">
    <property type="component" value="Unassembled WGS sequence"/>
</dbReference>
<feature type="domain" description="EF-hand" evidence="7">
    <location>
        <begin position="62"/>
        <end position="97"/>
    </location>
</feature>
<keyword evidence="5" id="KW-0106">Calcium</keyword>
<name>A0A267DGA5_9PLAT</name>
<keyword evidence="4" id="KW-0677">Repeat</keyword>
<dbReference type="SUPFAM" id="SSF47473">
    <property type="entry name" value="EF-hand"/>
    <property type="match status" value="1"/>
</dbReference>
<dbReference type="PANTHER" id="PTHR23055:SF178">
    <property type="entry name" value="NEUROCALCIN HOMOLOG"/>
    <property type="match status" value="1"/>
</dbReference>
<keyword evidence="9" id="KW-1185">Reference proteome</keyword>
<dbReference type="InterPro" id="IPR011992">
    <property type="entry name" value="EF-hand-dom_pair"/>
</dbReference>
<accession>A0A267DGA5</accession>
<comment type="caution">
    <text evidence="8">The sequence shown here is derived from an EMBL/GenBank/DDBJ whole genome shotgun (WGS) entry which is preliminary data.</text>
</comment>
<dbReference type="Pfam" id="PF13499">
    <property type="entry name" value="EF-hand_7"/>
    <property type="match status" value="1"/>
</dbReference>
<dbReference type="InterPro" id="IPR018247">
    <property type="entry name" value="EF_Hand_1_Ca_BS"/>
</dbReference>
<feature type="domain" description="EF-hand" evidence="7">
    <location>
        <begin position="146"/>
        <end position="181"/>
    </location>
</feature>
<dbReference type="STRING" id="282301.A0A267DGA5"/>